<protein>
    <submittedName>
        <fullName evidence="1">Uncharacterized protein</fullName>
    </submittedName>
</protein>
<proteinExistence type="predicted"/>
<evidence type="ECO:0000313" key="2">
    <source>
        <dbReference type="Proteomes" id="UP000827872"/>
    </source>
</evidence>
<reference evidence="1" key="1">
    <citation type="submission" date="2021-08" db="EMBL/GenBank/DDBJ databases">
        <title>The first chromosome-level gecko genome reveals the dynamic sex chromosomes of Neotropical dwarf geckos (Sphaerodactylidae: Sphaerodactylus).</title>
        <authorList>
            <person name="Pinto B.J."/>
            <person name="Keating S.E."/>
            <person name="Gamble T."/>
        </authorList>
    </citation>
    <scope>NUCLEOTIDE SEQUENCE</scope>
    <source>
        <strain evidence="1">TG3544</strain>
    </source>
</reference>
<comment type="caution">
    <text evidence="1">The sequence shown here is derived from an EMBL/GenBank/DDBJ whole genome shotgun (WGS) entry which is preliminary data.</text>
</comment>
<gene>
    <name evidence="1" type="ORF">K3G42_006986</name>
</gene>
<dbReference type="EMBL" id="CM037622">
    <property type="protein sequence ID" value="KAH8002956.1"/>
    <property type="molecule type" value="Genomic_DNA"/>
</dbReference>
<sequence>MRFIILILCGIISPTMGSLVDSNTRFAVDVLKMLHKENPKQNVITSPFSVSAALSMVLYGAKKNTAAQMEKVLHIDKITGSGKGDSPGAGAVCDKPGGPHSQFKTLLSAINTHTKNYALSVANRIYGAKRFEFEQQYLRCTKELYGAELERVDFQHALEETRKKINAWVEKRTNNKIKGLFAPGAIDESAALILVNAIYFQGKWQRAFNKTNTQEKPFWISENQSKKVPMMYQKHKFNWAEIKNPKIKLLELPYDNKDLSMIILLPEDKGGLDQVVKGLSYDKVQEWTRSSNMKEEKIEVYLPKFKLEGKYALGGTLGNMGMTDVFTPGKADLSGMSKSSLVVSKVIHQAFIEVNEEGTEAAAATGVEVVPVSARIYPKVVADRPFLFFIRHNKSQSILFSGTVVSP</sequence>
<dbReference type="Proteomes" id="UP000827872">
    <property type="component" value="Linkage Group LG09"/>
</dbReference>
<accession>A0ACB8FCE0</accession>
<evidence type="ECO:0000313" key="1">
    <source>
        <dbReference type="EMBL" id="KAH8002956.1"/>
    </source>
</evidence>
<name>A0ACB8FCE0_9SAUR</name>
<keyword evidence="2" id="KW-1185">Reference proteome</keyword>
<organism evidence="1 2">
    <name type="scientific">Sphaerodactylus townsendi</name>
    <dbReference type="NCBI Taxonomy" id="933632"/>
    <lineage>
        <taxon>Eukaryota</taxon>
        <taxon>Metazoa</taxon>
        <taxon>Chordata</taxon>
        <taxon>Craniata</taxon>
        <taxon>Vertebrata</taxon>
        <taxon>Euteleostomi</taxon>
        <taxon>Lepidosauria</taxon>
        <taxon>Squamata</taxon>
        <taxon>Bifurcata</taxon>
        <taxon>Gekkota</taxon>
        <taxon>Sphaerodactylidae</taxon>
        <taxon>Sphaerodactylus</taxon>
    </lineage>
</organism>